<evidence type="ECO:0000256" key="1">
    <source>
        <dbReference type="SAM" id="MobiDB-lite"/>
    </source>
</evidence>
<dbReference type="Pfam" id="PF15112">
    <property type="entry name" value="DUF4559"/>
    <property type="match status" value="1"/>
</dbReference>
<dbReference type="OMA" id="CKLQFTF"/>
<dbReference type="SMART" id="SM00358">
    <property type="entry name" value="DSRM"/>
    <property type="match status" value="2"/>
</dbReference>
<feature type="domain" description="DRBM" evidence="2">
    <location>
        <begin position="473"/>
        <end position="539"/>
    </location>
</feature>
<protein>
    <recommendedName>
        <fullName evidence="2">DRBM domain-containing protein</fullName>
    </recommendedName>
</protein>
<dbReference type="PANTHER" id="PTHR35083">
    <property type="entry name" value="RGD1565685 PROTEIN"/>
    <property type="match status" value="1"/>
</dbReference>
<accession>A0A3P8XKN8</accession>
<dbReference type="InParanoid" id="A0A3P8XKN8"/>
<keyword evidence="4" id="KW-1185">Reference proteome</keyword>
<feature type="region of interest" description="Disordered" evidence="1">
    <location>
        <begin position="814"/>
        <end position="851"/>
    </location>
</feature>
<dbReference type="STRING" id="8010.ENSELUP00000004224"/>
<evidence type="ECO:0000259" key="2">
    <source>
        <dbReference type="SMART" id="SM00358"/>
    </source>
</evidence>
<dbReference type="GeneTree" id="ENSGT00390000006290"/>
<organism evidence="3 4">
    <name type="scientific">Esox lucius</name>
    <name type="common">Northern pike</name>
    <dbReference type="NCBI Taxonomy" id="8010"/>
    <lineage>
        <taxon>Eukaryota</taxon>
        <taxon>Metazoa</taxon>
        <taxon>Chordata</taxon>
        <taxon>Craniata</taxon>
        <taxon>Vertebrata</taxon>
        <taxon>Euteleostomi</taxon>
        <taxon>Actinopterygii</taxon>
        <taxon>Neopterygii</taxon>
        <taxon>Teleostei</taxon>
        <taxon>Protacanthopterygii</taxon>
        <taxon>Esociformes</taxon>
        <taxon>Esocidae</taxon>
        <taxon>Esox</taxon>
    </lineage>
</organism>
<dbReference type="InterPro" id="IPR027897">
    <property type="entry name" value="DUF4559"/>
</dbReference>
<proteinExistence type="predicted"/>
<dbReference type="AlphaFoldDB" id="A0A3P8XKN8"/>
<dbReference type="FunCoup" id="A0A3P8XKN8">
    <property type="interactions" value="3"/>
</dbReference>
<dbReference type="GeneID" id="105022384"/>
<dbReference type="OrthoDB" id="9934809at2759"/>
<dbReference type="Bgee" id="ENSELUG00000005408">
    <property type="expression patterns" value="Expressed in stomach and 14 other cell types or tissues"/>
</dbReference>
<sequence>MESFKRFQDDGYKNWIKTTMGLNCLKTRLGDFLENETQTYHNELRNQVKTTKGRECIKNCGLRQKGNSKFKVLVLCKEVCEPWRDAILSYHKGGPVYWNNSKPYLWPTEKWEVAKAHMNNGNGKNTKVEDFDISAFLNLMAHCAYFKKFVKPGVLTEVTNVRNKVMHSADFQVERKDLDDYMARIKNLGLALEKQAPLFSKLAEEIEQLQNINLSFNMNEGGQDSTRSPEDVRNMERFLSLEQQILKEKLECLSQRYEEDRGTALTVEELQCVRVFLEGNKDLQESLQPQWEKLKEVQESVKILTNRVDTLERITHPHDPEFKTDILKYKNHLYEEARRRGWPEPVFTEKMEASGYRGCVKVRGLTFEGTQVHPSRKTAHQEVAKLALSQLPKDSANRSELANDTEEGEASSSQTDQPQSVSCTGPTFFGSVTVVLKTDITSGEGHSGETEAVESAYKKLALLLDLPKSDSFSKAAVLKHCDTRDVQPPEETVTFDSEGGGYLCTLQFTGPVTFYVSEGSSKKKQAQKQAAKVALQRLSGVLGDKEVVGENYVSALKELLEAQTPRLDMPVYDITDRKGGGMGEVTGKGLWSEVSLNPPESEVVPVSPMDTLVTTDLMDTTVSMNAVAVEGAVVPKNITVAMETQEEGASESDHRRAAPTILEERVVSSDGGGFFSSVAVRVQKDLVPQEASTPEGALQAAYCSLLQALALDPPHKAGGEKQSVLEFFRWVQSVPPIEDCVTTMDGKHRCTLGIVGNLTFHSQEPASKKQQAEQWAAREALKHLDGVLSGVVGQDTSGASQNYKGRLQELLVKHGGGSKPEYKTENKKISRGAAAGPVTGETPGSTQQADELSVSVAVDKETTAEDPGPPPPKRSAGGGAEAIRSCLGLLGLQPPCVVCEEVCLEQLFDWKVEVQLEHYIFRNQTCYSTKKDAIRGSYHSLGTAGEICQPGTDPSQSTGKVKQFFLQQKFQLPEEDVQEPEKGQFYCSLKDITCVFTYSGQGSSEVAARKSAYERALSQLVPLIGYNVPVASSSSAEEAEQRLKNVLNGAGHPSANSALKGTQYRSSAKLSFFGYSMECQHLGSKKANRAQLSQRLLGLLGEDQKGTSVRNVLDEWFLKRDLEKPVFEDNPSGSKVTFSTPLLCSYTDWQDSQEKAEKRLVDELRMLVKFLFD</sequence>
<dbReference type="Gene3D" id="3.30.160.20">
    <property type="match status" value="2"/>
</dbReference>
<reference evidence="3" key="3">
    <citation type="submission" date="2025-08" db="UniProtKB">
        <authorList>
            <consortium name="Ensembl"/>
        </authorList>
    </citation>
    <scope>IDENTIFICATION</scope>
</reference>
<feature type="compositionally biased region" description="Polar residues" evidence="1">
    <location>
        <begin position="410"/>
        <end position="422"/>
    </location>
</feature>
<feature type="domain" description="DRBM" evidence="2">
    <location>
        <begin position="329"/>
        <end position="392"/>
    </location>
</feature>
<name>A0A3P8XKN8_ESOLU</name>
<reference evidence="4" key="1">
    <citation type="journal article" date="2014" name="PLoS ONE">
        <title>The genome and linkage map of the northern pike (Esox lucius): conserved synteny revealed between the salmonid sister group and the Neoteleostei.</title>
        <authorList>
            <person name="Rondeau E.B."/>
            <person name="Minkley D.R."/>
            <person name="Leong J.S."/>
            <person name="Messmer A.M."/>
            <person name="Jantzen J.R."/>
            <person name="von Schalburg K.R."/>
            <person name="Lemon C."/>
            <person name="Bird N.H."/>
            <person name="Koop B.F."/>
        </authorList>
    </citation>
    <scope>NUCLEOTIDE SEQUENCE</scope>
</reference>
<dbReference type="Proteomes" id="UP000265140">
    <property type="component" value="Chromosome 3"/>
</dbReference>
<feature type="region of interest" description="Disordered" evidence="1">
    <location>
        <begin position="860"/>
        <end position="879"/>
    </location>
</feature>
<dbReference type="KEGG" id="els:105022384"/>
<feature type="region of interest" description="Disordered" evidence="1">
    <location>
        <begin position="389"/>
        <end position="422"/>
    </location>
</feature>
<reference evidence="3" key="4">
    <citation type="submission" date="2025-09" db="UniProtKB">
        <authorList>
            <consortium name="Ensembl"/>
        </authorList>
    </citation>
    <scope>IDENTIFICATION</scope>
</reference>
<dbReference type="RefSeq" id="XP_010889019.2">
    <property type="nucleotide sequence ID" value="XM_010890717.3"/>
</dbReference>
<evidence type="ECO:0000313" key="3">
    <source>
        <dbReference type="Ensembl" id="ENSELUP00000004224.2"/>
    </source>
</evidence>
<reference evidence="3" key="2">
    <citation type="submission" date="2020-02" db="EMBL/GenBank/DDBJ databases">
        <title>Esox lucius (northern pike) genome, fEsoLuc1, primary haplotype.</title>
        <authorList>
            <person name="Myers G."/>
            <person name="Karagic N."/>
            <person name="Meyer A."/>
            <person name="Pippel M."/>
            <person name="Reichard M."/>
            <person name="Winkler S."/>
            <person name="Tracey A."/>
            <person name="Sims Y."/>
            <person name="Howe K."/>
            <person name="Rhie A."/>
            <person name="Formenti G."/>
            <person name="Durbin R."/>
            <person name="Fedrigo O."/>
            <person name="Jarvis E.D."/>
        </authorList>
    </citation>
    <scope>NUCLEOTIDE SEQUENCE [LARGE SCALE GENOMIC DNA]</scope>
</reference>
<dbReference type="PANTHER" id="PTHR35083:SF3">
    <property type="entry name" value="SI:CH211-91P5.3"/>
    <property type="match status" value="1"/>
</dbReference>
<dbReference type="Ensembl" id="ENSELUT00000012704.3">
    <property type="protein sequence ID" value="ENSELUP00000004224.2"/>
    <property type="gene ID" value="ENSELUG00000005408.3"/>
</dbReference>
<dbReference type="InterPro" id="IPR014720">
    <property type="entry name" value="dsRBD_dom"/>
</dbReference>
<dbReference type="SUPFAM" id="SSF54768">
    <property type="entry name" value="dsRNA-binding domain-like"/>
    <property type="match status" value="2"/>
</dbReference>
<dbReference type="CDD" id="cd00048">
    <property type="entry name" value="DSRM_SF"/>
    <property type="match status" value="1"/>
</dbReference>
<evidence type="ECO:0000313" key="4">
    <source>
        <dbReference type="Proteomes" id="UP000265140"/>
    </source>
</evidence>